<sequence>MATKLCFVISSLEGGGAERVLSNLANHFSGKDFDVTVICLNQAPSKYVLSPKIKLKVLVDRKGKTDIFSRLKFAAVTFFNLIATLKKEKPACCISFMTSVNIWTGIACMLLNIKYILSERTSPDYTLNTYSKWLQWISYQIYSKSKAVVLPAKGMEAGFKRNKRFRTLSNFKTIYNPVNVFNQPSKKQVNSRPFILSVGRLDPDKCFDLVIEAYSKIPNQDIDLLISGEGDCRAALEKQISDLKLSDRVKLIGFKSNLQDYYSQAKLFVMASRVEGYPNVLVEAMSLGCAAIAMDCEFGPSEIINNGVNGFLIKCEDVEALTQSMTELLSNETLRSTFATNGKLISKTNSMENISMNWENLILS</sequence>
<gene>
    <name evidence="3" type="ORF">SAMN04488023_10591</name>
</gene>
<dbReference type="SUPFAM" id="SSF53756">
    <property type="entry name" value="UDP-Glycosyltransferase/glycogen phosphorylase"/>
    <property type="match status" value="1"/>
</dbReference>
<evidence type="ECO:0000259" key="2">
    <source>
        <dbReference type="Pfam" id="PF13439"/>
    </source>
</evidence>
<dbReference type="Pfam" id="PF13439">
    <property type="entry name" value="Glyco_transf_4"/>
    <property type="match status" value="1"/>
</dbReference>
<evidence type="ECO:0000313" key="3">
    <source>
        <dbReference type="EMBL" id="SER18389.1"/>
    </source>
</evidence>
<dbReference type="RefSeq" id="WP_090882311.1">
    <property type="nucleotide sequence ID" value="NZ_FOGG01000005.1"/>
</dbReference>
<evidence type="ECO:0000259" key="1">
    <source>
        <dbReference type="Pfam" id="PF00534"/>
    </source>
</evidence>
<accession>A0A1H9M4E8</accession>
<feature type="domain" description="Glycosyltransferase subfamily 4-like N-terminal" evidence="2">
    <location>
        <begin position="15"/>
        <end position="179"/>
    </location>
</feature>
<dbReference type="STRING" id="390241.SAMN04488023_10591"/>
<dbReference type="Proteomes" id="UP000199572">
    <property type="component" value="Unassembled WGS sequence"/>
</dbReference>
<dbReference type="CDD" id="cd03820">
    <property type="entry name" value="GT4_AmsD-like"/>
    <property type="match status" value="1"/>
</dbReference>
<keyword evidence="4" id="KW-1185">Reference proteome</keyword>
<name>A0A1H9M4E8_9SPHI</name>
<keyword evidence="3" id="KW-0808">Transferase</keyword>
<dbReference type="Pfam" id="PF00534">
    <property type="entry name" value="Glycos_transf_1"/>
    <property type="match status" value="1"/>
</dbReference>
<dbReference type="InterPro" id="IPR028098">
    <property type="entry name" value="Glyco_trans_4-like_N"/>
</dbReference>
<organism evidence="3 4">
    <name type="scientific">Pedobacter rhizosphaerae</name>
    <dbReference type="NCBI Taxonomy" id="390241"/>
    <lineage>
        <taxon>Bacteria</taxon>
        <taxon>Pseudomonadati</taxon>
        <taxon>Bacteroidota</taxon>
        <taxon>Sphingobacteriia</taxon>
        <taxon>Sphingobacteriales</taxon>
        <taxon>Sphingobacteriaceae</taxon>
        <taxon>Pedobacter</taxon>
    </lineage>
</organism>
<evidence type="ECO:0000313" key="4">
    <source>
        <dbReference type="Proteomes" id="UP000199572"/>
    </source>
</evidence>
<dbReference type="Gene3D" id="3.40.50.2000">
    <property type="entry name" value="Glycogen Phosphorylase B"/>
    <property type="match status" value="2"/>
</dbReference>
<reference evidence="3 4" key="1">
    <citation type="submission" date="2016-10" db="EMBL/GenBank/DDBJ databases">
        <authorList>
            <person name="de Groot N.N."/>
        </authorList>
    </citation>
    <scope>NUCLEOTIDE SEQUENCE [LARGE SCALE GENOMIC DNA]</scope>
    <source>
        <strain evidence="3 4">DSM 18610</strain>
    </source>
</reference>
<dbReference type="GO" id="GO:0016757">
    <property type="term" value="F:glycosyltransferase activity"/>
    <property type="evidence" value="ECO:0007669"/>
    <property type="project" value="InterPro"/>
</dbReference>
<dbReference type="PANTHER" id="PTHR45947:SF3">
    <property type="entry name" value="SULFOQUINOVOSYL TRANSFERASE SQD2"/>
    <property type="match status" value="1"/>
</dbReference>
<dbReference type="OrthoDB" id="9811239at2"/>
<dbReference type="InterPro" id="IPR001296">
    <property type="entry name" value="Glyco_trans_1"/>
</dbReference>
<dbReference type="AlphaFoldDB" id="A0A1H9M4E8"/>
<feature type="domain" description="Glycosyl transferase family 1" evidence="1">
    <location>
        <begin position="187"/>
        <end position="343"/>
    </location>
</feature>
<dbReference type="EMBL" id="FOGG01000005">
    <property type="protein sequence ID" value="SER18389.1"/>
    <property type="molecule type" value="Genomic_DNA"/>
</dbReference>
<dbReference type="PANTHER" id="PTHR45947">
    <property type="entry name" value="SULFOQUINOVOSYL TRANSFERASE SQD2"/>
    <property type="match status" value="1"/>
</dbReference>
<proteinExistence type="predicted"/>
<dbReference type="InterPro" id="IPR050194">
    <property type="entry name" value="Glycosyltransferase_grp1"/>
</dbReference>
<protein>
    <submittedName>
        <fullName evidence="3">Glycosyltransferase involved in cell wall bisynthesis</fullName>
    </submittedName>
</protein>